<dbReference type="GO" id="GO:0031412">
    <property type="term" value="P:gas vesicle organization"/>
    <property type="evidence" value="ECO:0007669"/>
    <property type="project" value="InterPro"/>
</dbReference>
<accession>A0A6P1T040</accession>
<dbReference type="AlphaFoldDB" id="A0A6P1T040"/>
<sequence>MMRNPAWVVHGIVWRSLDQPVGVPVHRRVCRGDLVLLASVSRMHTPEAVRFPPETEPRRLDDNRTWQRQEAEAALRHSTLLNGYSAAGGVLPFYYGCIVGSCAGLTDLLAQNAGRYRALLRRVDGCTEIHIVVRSKTGSVRAPEQREHAGGEAETARLRTARKLREVAKSTMLQSLIGAVAPLAREVIEGPLRPARPDLMLEAELLVSRRMLRRLTELVKSYALHLEGLDCVVEITGPWPPYAFGHPAGLQTKSVTNEE</sequence>
<evidence type="ECO:0000256" key="3">
    <source>
        <dbReference type="ARBA" id="ARBA00035643"/>
    </source>
</evidence>
<gene>
    <name evidence="4" type="ORF">GO499_13390</name>
</gene>
<dbReference type="RefSeq" id="WP_161862651.1">
    <property type="nucleotide sequence ID" value="NZ_CP046620.1"/>
</dbReference>
<evidence type="ECO:0000313" key="5">
    <source>
        <dbReference type="Proteomes" id="UP000464495"/>
    </source>
</evidence>
<reference evidence="4 5" key="1">
    <citation type="submission" date="2019-12" db="EMBL/GenBank/DDBJ databases">
        <title>Complete genome sequence of Algicella marina strain 9Alg 56(T) isolated from the red alga Tichocarpus crinitus.</title>
        <authorList>
            <person name="Kim S.-G."/>
            <person name="Nedashkovskaya O.I."/>
        </authorList>
    </citation>
    <scope>NUCLEOTIDE SEQUENCE [LARGE SCALE GENOMIC DNA]</scope>
    <source>
        <strain evidence="4 5">9Alg 56</strain>
    </source>
</reference>
<dbReference type="GO" id="GO:0031411">
    <property type="term" value="C:gas vesicle"/>
    <property type="evidence" value="ECO:0007669"/>
    <property type="project" value="UniProtKB-SubCell"/>
</dbReference>
<dbReference type="KEGG" id="amaq:GO499_13390"/>
<proteinExistence type="inferred from homology"/>
<dbReference type="Pfam" id="PF06386">
    <property type="entry name" value="GvpL_GvpF"/>
    <property type="match status" value="1"/>
</dbReference>
<comment type="subcellular location">
    <subcellularLocation>
        <location evidence="2">Gas vesicle</location>
    </subcellularLocation>
</comment>
<dbReference type="Proteomes" id="UP000464495">
    <property type="component" value="Chromosome"/>
</dbReference>
<comment type="similarity">
    <text evidence="3">Belongs to the gas vesicle GvpF/GvpL family.</text>
</comment>
<evidence type="ECO:0008006" key="6">
    <source>
        <dbReference type="Google" id="ProtNLM"/>
    </source>
</evidence>
<evidence type="ECO:0000313" key="4">
    <source>
        <dbReference type="EMBL" id="QHQ36098.1"/>
    </source>
</evidence>
<dbReference type="PANTHER" id="PTHR36852:SF1">
    <property type="entry name" value="PROTEIN GVPL 2"/>
    <property type="match status" value="1"/>
</dbReference>
<evidence type="ECO:0000256" key="1">
    <source>
        <dbReference type="ARBA" id="ARBA00022987"/>
    </source>
</evidence>
<keyword evidence="1" id="KW-0304">Gas vesicle</keyword>
<dbReference type="InterPro" id="IPR009430">
    <property type="entry name" value="GvpL/GvpF"/>
</dbReference>
<name>A0A6P1T040_9RHOB</name>
<organism evidence="4 5">
    <name type="scientific">Algicella marina</name>
    <dbReference type="NCBI Taxonomy" id="2683284"/>
    <lineage>
        <taxon>Bacteria</taxon>
        <taxon>Pseudomonadati</taxon>
        <taxon>Pseudomonadota</taxon>
        <taxon>Alphaproteobacteria</taxon>
        <taxon>Rhodobacterales</taxon>
        <taxon>Paracoccaceae</taxon>
        <taxon>Algicella</taxon>
    </lineage>
</organism>
<dbReference type="PANTHER" id="PTHR36852">
    <property type="entry name" value="PROTEIN GVPL 2"/>
    <property type="match status" value="1"/>
</dbReference>
<evidence type="ECO:0000256" key="2">
    <source>
        <dbReference type="ARBA" id="ARBA00035108"/>
    </source>
</evidence>
<dbReference type="EMBL" id="CP046620">
    <property type="protein sequence ID" value="QHQ36098.1"/>
    <property type="molecule type" value="Genomic_DNA"/>
</dbReference>
<keyword evidence="5" id="KW-1185">Reference proteome</keyword>
<protein>
    <recommendedName>
        <fullName evidence="6">GvpL/GvpF family gas vesicle protein</fullName>
    </recommendedName>
</protein>